<dbReference type="InterPro" id="IPR001128">
    <property type="entry name" value="Cyt_P450"/>
</dbReference>
<evidence type="ECO:0000256" key="4">
    <source>
        <dbReference type="ARBA" id="ARBA00022723"/>
    </source>
</evidence>
<dbReference type="PROSITE" id="PS00086">
    <property type="entry name" value="CYTOCHROME_P450"/>
    <property type="match status" value="1"/>
</dbReference>
<organism evidence="11 12">
    <name type="scientific">Anthostomella pinea</name>
    <dbReference type="NCBI Taxonomy" id="933095"/>
    <lineage>
        <taxon>Eukaryota</taxon>
        <taxon>Fungi</taxon>
        <taxon>Dikarya</taxon>
        <taxon>Ascomycota</taxon>
        <taxon>Pezizomycotina</taxon>
        <taxon>Sordariomycetes</taxon>
        <taxon>Xylariomycetidae</taxon>
        <taxon>Xylariales</taxon>
        <taxon>Xylariaceae</taxon>
        <taxon>Anthostomella</taxon>
    </lineage>
</organism>
<dbReference type="EMBL" id="CAUWAG010000012">
    <property type="protein sequence ID" value="CAJ2509561.1"/>
    <property type="molecule type" value="Genomic_DNA"/>
</dbReference>
<evidence type="ECO:0000256" key="5">
    <source>
        <dbReference type="ARBA" id="ARBA00023002"/>
    </source>
</evidence>
<keyword evidence="4 7" id="KW-0479">Metal-binding</keyword>
<protein>
    <submittedName>
        <fullName evidence="11">Uu.00g145870.m01.CDS01</fullName>
    </submittedName>
</protein>
<dbReference type="AlphaFoldDB" id="A0AAI8VR76"/>
<gene>
    <name evidence="11" type="ORF">KHLLAP_LOCUS10029</name>
</gene>
<dbReference type="InterPro" id="IPR002397">
    <property type="entry name" value="Cyt_P450_B"/>
</dbReference>
<comment type="cofactor">
    <cofactor evidence="1">
        <name>heme</name>
        <dbReference type="ChEBI" id="CHEBI:30413"/>
    </cofactor>
</comment>
<reference evidence="11" key="1">
    <citation type="submission" date="2023-10" db="EMBL/GenBank/DDBJ databases">
        <authorList>
            <person name="Hackl T."/>
        </authorList>
    </citation>
    <scope>NUCLEOTIDE SEQUENCE</scope>
</reference>
<dbReference type="PANTHER" id="PTHR24305:SF96">
    <property type="entry name" value="CYTOCHROME P450 MONOOXYGENASE STCB-RELATED"/>
    <property type="match status" value="1"/>
</dbReference>
<evidence type="ECO:0000313" key="12">
    <source>
        <dbReference type="Proteomes" id="UP001295740"/>
    </source>
</evidence>
<dbReference type="InterPro" id="IPR050121">
    <property type="entry name" value="Cytochrome_P450_monoxygenase"/>
</dbReference>
<feature type="chain" id="PRO_5042546269" evidence="9">
    <location>
        <begin position="17"/>
        <end position="677"/>
    </location>
</feature>
<dbReference type="GO" id="GO:0005506">
    <property type="term" value="F:iron ion binding"/>
    <property type="evidence" value="ECO:0007669"/>
    <property type="project" value="InterPro"/>
</dbReference>
<dbReference type="GO" id="GO:0004497">
    <property type="term" value="F:monooxygenase activity"/>
    <property type="evidence" value="ECO:0007669"/>
    <property type="project" value="UniProtKB-KW"/>
</dbReference>
<dbReference type="InterPro" id="IPR036396">
    <property type="entry name" value="Cyt_P450_sf"/>
</dbReference>
<dbReference type="PRINTS" id="PR00385">
    <property type="entry name" value="P450"/>
</dbReference>
<feature type="signal peptide" evidence="9">
    <location>
        <begin position="1"/>
        <end position="16"/>
    </location>
</feature>
<keyword evidence="12" id="KW-1185">Reference proteome</keyword>
<feature type="compositionally biased region" description="Polar residues" evidence="8">
    <location>
        <begin position="226"/>
        <end position="235"/>
    </location>
</feature>
<feature type="domain" description="Ubiquitin 3 binding protein But2 C-terminal" evidence="10">
    <location>
        <begin position="50"/>
        <end position="195"/>
    </location>
</feature>
<keyword evidence="7" id="KW-0503">Monooxygenase</keyword>
<keyword evidence="5 7" id="KW-0560">Oxidoreductase</keyword>
<evidence type="ECO:0000256" key="7">
    <source>
        <dbReference type="RuleBase" id="RU000461"/>
    </source>
</evidence>
<dbReference type="GO" id="GO:0020037">
    <property type="term" value="F:heme binding"/>
    <property type="evidence" value="ECO:0007669"/>
    <property type="project" value="InterPro"/>
</dbReference>
<evidence type="ECO:0000259" key="10">
    <source>
        <dbReference type="Pfam" id="PF09792"/>
    </source>
</evidence>
<dbReference type="SUPFAM" id="SSF48264">
    <property type="entry name" value="Cytochrome P450"/>
    <property type="match status" value="1"/>
</dbReference>
<accession>A0AAI8VR76</accession>
<dbReference type="InterPro" id="IPR018620">
    <property type="entry name" value="Ubiquitin3-bd_protein_But2_C"/>
</dbReference>
<dbReference type="Gene3D" id="1.10.630.10">
    <property type="entry name" value="Cytochrome P450"/>
    <property type="match status" value="1"/>
</dbReference>
<evidence type="ECO:0000256" key="3">
    <source>
        <dbReference type="ARBA" id="ARBA00022617"/>
    </source>
</evidence>
<dbReference type="Pfam" id="PF00067">
    <property type="entry name" value="p450"/>
    <property type="match status" value="1"/>
</dbReference>
<keyword evidence="3 7" id="KW-0349">Heme</keyword>
<name>A0AAI8VR76_9PEZI</name>
<evidence type="ECO:0000256" key="9">
    <source>
        <dbReference type="SAM" id="SignalP"/>
    </source>
</evidence>
<feature type="region of interest" description="Disordered" evidence="8">
    <location>
        <begin position="211"/>
        <end position="235"/>
    </location>
</feature>
<dbReference type="PRINTS" id="PR00359">
    <property type="entry name" value="BP450"/>
</dbReference>
<dbReference type="PANTHER" id="PTHR24305">
    <property type="entry name" value="CYTOCHROME P450"/>
    <property type="match status" value="1"/>
</dbReference>
<dbReference type="InterPro" id="IPR017972">
    <property type="entry name" value="Cyt_P450_CS"/>
</dbReference>
<comment type="similarity">
    <text evidence="2 7">Belongs to the cytochrome P450 family.</text>
</comment>
<sequence>MQCFITLSLMLGAAVAAPYELISKRALNDREWGYNKVDNCPAYLEEGQYEFPHYITHISQQQPDKAFGPQYSGLFTPNDISSIFSFDIPASRADANCTLEFLFPRQDQLETSSFSYQRAGTFFFTGYNPGSCPGPETTFNNQPEPGPFPAFPPMHMEPGYAYTIDIGPCFVGAGTCVAGMTSTNDTSFSFFQDADECAIGVSHWKVPMDTALDQSRGPENPRPQDSELTPENPRQGQLVVLRAPVPVILRSGTLYEGALALVYGWYTNWTSLVYHYETLRGRGPIYVHGLHEVYGPVVRVCPHEVDISDAEAARQIHRVKADFLKTEFYHDADGKINVFNARDPEAHRARESFSRSQFDSKIRLAIQRMGEEMDERGAVDVYKWWNFLTTDVIGQLSFGGSFNMLESSKPRNQYIEDIDSRSITAAVFLFLPFLWKLPASLPIPFMKTVREASVRMTNYAKTSLQRYRDRLGQDTEAEPMLFTKVMKDEADDGGSLTEEDIVHEAELYIVEGSDTTSVTLTYLTWALCRQPELRARVVQETLRRYAVVPGPLPRHVPQSGATLKGYWLPGGSVVRTQNWSLHRDPVAFPDPDTFDPSRWENPTKDMKEAFMAFGSGSRICIGMHLAHIELRLGAAHFFRAFPNATVSNRDAMSDQDMVEDLYFLSSPRGGRCLIAAC</sequence>
<evidence type="ECO:0000256" key="1">
    <source>
        <dbReference type="ARBA" id="ARBA00001971"/>
    </source>
</evidence>
<dbReference type="Proteomes" id="UP001295740">
    <property type="component" value="Unassembled WGS sequence"/>
</dbReference>
<proteinExistence type="inferred from homology"/>
<dbReference type="Pfam" id="PF09792">
    <property type="entry name" value="But2"/>
    <property type="match status" value="1"/>
</dbReference>
<evidence type="ECO:0000256" key="8">
    <source>
        <dbReference type="SAM" id="MobiDB-lite"/>
    </source>
</evidence>
<keyword evidence="9" id="KW-0732">Signal</keyword>
<evidence type="ECO:0000256" key="2">
    <source>
        <dbReference type="ARBA" id="ARBA00010617"/>
    </source>
</evidence>
<evidence type="ECO:0000256" key="6">
    <source>
        <dbReference type="ARBA" id="ARBA00023004"/>
    </source>
</evidence>
<comment type="caution">
    <text evidence="11">The sequence shown here is derived from an EMBL/GenBank/DDBJ whole genome shotgun (WGS) entry which is preliminary data.</text>
</comment>
<dbReference type="GO" id="GO:0016705">
    <property type="term" value="F:oxidoreductase activity, acting on paired donors, with incorporation or reduction of molecular oxygen"/>
    <property type="evidence" value="ECO:0007669"/>
    <property type="project" value="InterPro"/>
</dbReference>
<keyword evidence="6 7" id="KW-0408">Iron</keyword>
<evidence type="ECO:0000313" key="11">
    <source>
        <dbReference type="EMBL" id="CAJ2509561.1"/>
    </source>
</evidence>